<evidence type="ECO:0000256" key="5">
    <source>
        <dbReference type="ARBA" id="ARBA00022989"/>
    </source>
</evidence>
<reference evidence="11" key="1">
    <citation type="submission" date="2022-03" db="EMBL/GenBank/DDBJ databases">
        <title>Genomic analyses of argali, domestic sheep and their hybrids provide insights into chromosomal evolution, heterosis and genetic basis of agronomic traits.</title>
        <authorList>
            <person name="Li M."/>
        </authorList>
    </citation>
    <scope>NUCLEOTIDE SEQUENCE</scope>
    <source>
        <strain evidence="11">CAU-MHL-2022a</strain>
        <tissue evidence="11">Skin</tissue>
    </source>
</reference>
<keyword evidence="12" id="KW-1185">Reference proteome</keyword>
<feature type="compositionally biased region" description="Gly residues" evidence="8">
    <location>
        <begin position="52"/>
        <end position="73"/>
    </location>
</feature>
<evidence type="ECO:0000313" key="11">
    <source>
        <dbReference type="EMBL" id="KAI4535573.1"/>
    </source>
</evidence>
<name>A0AAD4Y5R9_OVIAM</name>
<accession>A0AAD4Y5R9</accession>
<gene>
    <name evidence="11" type="ORF">MG293_014799</name>
</gene>
<dbReference type="PANTHER" id="PTHR28607:SF3">
    <property type="entry name" value="MEMBRANE PROTEIN FAM174B"/>
    <property type="match status" value="1"/>
</dbReference>
<comment type="caution">
    <text evidence="11">The sequence shown here is derived from an EMBL/GenBank/DDBJ whole genome shotgun (WGS) entry which is preliminary data.</text>
</comment>
<feature type="region of interest" description="Disordered" evidence="8">
    <location>
        <begin position="28"/>
        <end position="74"/>
    </location>
</feature>
<keyword evidence="3 9" id="KW-0812">Transmembrane</keyword>
<feature type="chain" id="PRO_5041989445" evidence="10">
    <location>
        <begin position="28"/>
        <end position="389"/>
    </location>
</feature>
<evidence type="ECO:0000313" key="12">
    <source>
        <dbReference type="Proteomes" id="UP001214576"/>
    </source>
</evidence>
<keyword evidence="7" id="KW-0325">Glycoprotein</keyword>
<evidence type="ECO:0000256" key="10">
    <source>
        <dbReference type="SAM" id="SignalP"/>
    </source>
</evidence>
<comment type="subcellular location">
    <subcellularLocation>
        <location evidence="1">Membrane</location>
        <topology evidence="1">Single-pass type I membrane protein</topology>
    </subcellularLocation>
</comment>
<keyword evidence="6 9" id="KW-0472">Membrane</keyword>
<evidence type="ECO:0000256" key="4">
    <source>
        <dbReference type="ARBA" id="ARBA00022729"/>
    </source>
</evidence>
<dbReference type="Pfam" id="PF06679">
    <property type="entry name" value="DUF1180"/>
    <property type="match status" value="2"/>
</dbReference>
<dbReference type="EMBL" id="JAKZEL010000018">
    <property type="protein sequence ID" value="KAI4535573.1"/>
    <property type="molecule type" value="Genomic_DNA"/>
</dbReference>
<dbReference type="AlphaFoldDB" id="A0AAD4Y5R9"/>
<evidence type="ECO:0000256" key="2">
    <source>
        <dbReference type="ARBA" id="ARBA00006986"/>
    </source>
</evidence>
<keyword evidence="4 10" id="KW-0732">Signal</keyword>
<feature type="region of interest" description="Disordered" evidence="8">
    <location>
        <begin position="348"/>
        <end position="389"/>
    </location>
</feature>
<evidence type="ECO:0000256" key="9">
    <source>
        <dbReference type="SAM" id="Phobius"/>
    </source>
</evidence>
<keyword evidence="5 9" id="KW-1133">Transmembrane helix</keyword>
<feature type="signal peptide" evidence="10">
    <location>
        <begin position="1"/>
        <end position="27"/>
    </location>
</feature>
<dbReference type="GO" id="GO:0016020">
    <property type="term" value="C:membrane"/>
    <property type="evidence" value="ECO:0007669"/>
    <property type="project" value="UniProtKB-SubCell"/>
</dbReference>
<dbReference type="Proteomes" id="UP001214576">
    <property type="component" value="Unassembled WGS sequence"/>
</dbReference>
<evidence type="ECO:0000256" key="3">
    <source>
        <dbReference type="ARBA" id="ARBA00022692"/>
    </source>
</evidence>
<dbReference type="InterPro" id="IPR009565">
    <property type="entry name" value="FAM174-like"/>
</dbReference>
<comment type="similarity">
    <text evidence="2">Belongs to the FAM174 family.</text>
</comment>
<organism evidence="11 12">
    <name type="scientific">Ovis ammon polii</name>
    <dbReference type="NCBI Taxonomy" id="230172"/>
    <lineage>
        <taxon>Eukaryota</taxon>
        <taxon>Metazoa</taxon>
        <taxon>Chordata</taxon>
        <taxon>Craniata</taxon>
        <taxon>Vertebrata</taxon>
        <taxon>Euteleostomi</taxon>
        <taxon>Mammalia</taxon>
        <taxon>Eutheria</taxon>
        <taxon>Laurasiatheria</taxon>
        <taxon>Artiodactyla</taxon>
        <taxon>Ruminantia</taxon>
        <taxon>Pecora</taxon>
        <taxon>Bovidae</taxon>
        <taxon>Caprinae</taxon>
        <taxon>Ovis</taxon>
    </lineage>
</organism>
<sequence>MRAAPPPARLLLLLLLLALLGAPAARASRARSAAPPQPGAERQPRPPPGPGPGNATGTGSGEAAGGGGGGGSNSSGDALVTRISSLLRDLPTLKAAVIVACAFTAFLIACLLLRVFRSHFTRQQKECGSKETVKLRSKERSGKRLKKTRKYDIITTPAERVEMAPLNEEDDEDEDSTVFDIKYSRELKKEDAEKPEHRDLQLERKLRVSDSMSPVMSAFQAPFWYLPLIPVEGQEALEIMDLVVLAHSKVLDLILMPLTGGVGSPRMEKQKYCGSEETAEMPKAKNKTKADKRLHIPKPGFRHLNRVYKDSDLETSVLTLHPSPISKDRQRTCKQAQRIRREETDVEIAGATRRQGWSKSNKGMHGEETKMTSGFQNWVERLRKKRRQK</sequence>
<evidence type="ECO:0000256" key="6">
    <source>
        <dbReference type="ARBA" id="ARBA00023136"/>
    </source>
</evidence>
<evidence type="ECO:0000256" key="8">
    <source>
        <dbReference type="SAM" id="MobiDB-lite"/>
    </source>
</evidence>
<evidence type="ECO:0000256" key="1">
    <source>
        <dbReference type="ARBA" id="ARBA00004479"/>
    </source>
</evidence>
<proteinExistence type="inferred from homology"/>
<feature type="transmembrane region" description="Helical" evidence="9">
    <location>
        <begin position="95"/>
        <end position="116"/>
    </location>
</feature>
<evidence type="ECO:0000256" key="7">
    <source>
        <dbReference type="ARBA" id="ARBA00023180"/>
    </source>
</evidence>
<dbReference type="PANTHER" id="PTHR28607">
    <property type="entry name" value="EXPRESSED PROTEIN"/>
    <property type="match status" value="1"/>
</dbReference>
<protein>
    <submittedName>
        <fullName evidence="11">Uncharacterized protein</fullName>
    </submittedName>
</protein>